<dbReference type="SUPFAM" id="SSF55681">
    <property type="entry name" value="Class II aaRS and biotin synthetases"/>
    <property type="match status" value="1"/>
</dbReference>
<dbReference type="Proteomes" id="UP000319756">
    <property type="component" value="Chromosome"/>
</dbReference>
<keyword evidence="2 6" id="KW-0547">Nucleotide-binding</keyword>
<feature type="domain" description="BPL/LPL catalytic" evidence="7">
    <location>
        <begin position="67"/>
        <end position="258"/>
    </location>
</feature>
<evidence type="ECO:0000313" key="8">
    <source>
        <dbReference type="EMBL" id="QDI89978.1"/>
    </source>
</evidence>
<dbReference type="Pfam" id="PF03099">
    <property type="entry name" value="BPL_LplA_LipB"/>
    <property type="match status" value="1"/>
</dbReference>
<keyword evidence="4 6" id="KW-0238">DNA-binding</keyword>
<comment type="caution">
    <text evidence="6">Lacks conserved residue(s) required for the propagation of feature annotation.</text>
</comment>
<organism evidence="8 9">
    <name type="scientific">Salicibibacter halophilus</name>
    <dbReference type="NCBI Taxonomy" id="2502791"/>
    <lineage>
        <taxon>Bacteria</taxon>
        <taxon>Bacillati</taxon>
        <taxon>Bacillota</taxon>
        <taxon>Bacilli</taxon>
        <taxon>Bacillales</taxon>
        <taxon>Bacillaceae</taxon>
        <taxon>Salicibibacter</taxon>
    </lineage>
</organism>
<dbReference type="InterPro" id="IPR013196">
    <property type="entry name" value="HTH_11"/>
</dbReference>
<dbReference type="Gene3D" id="2.30.30.100">
    <property type="match status" value="1"/>
</dbReference>
<dbReference type="EC" id="6.3.4.15" evidence="6"/>
<dbReference type="GO" id="GO:0009249">
    <property type="term" value="P:protein lipoylation"/>
    <property type="evidence" value="ECO:0007669"/>
    <property type="project" value="UniProtKB-ARBA"/>
</dbReference>
<dbReference type="CDD" id="cd16442">
    <property type="entry name" value="BPL"/>
    <property type="match status" value="1"/>
</dbReference>
<dbReference type="InterPro" id="IPR036388">
    <property type="entry name" value="WH-like_DNA-bd_sf"/>
</dbReference>
<dbReference type="PANTHER" id="PTHR12835">
    <property type="entry name" value="BIOTIN PROTEIN LIGASE"/>
    <property type="match status" value="1"/>
</dbReference>
<dbReference type="InterPro" id="IPR045864">
    <property type="entry name" value="aa-tRNA-synth_II/BPL/LPL"/>
</dbReference>
<keyword evidence="5 6" id="KW-0092">Biotin</keyword>
<comment type="catalytic activity">
    <reaction evidence="6">
        <text>biotin + L-lysyl-[protein] + ATP = N(6)-biotinyl-L-lysyl-[protein] + AMP + diphosphate + H(+)</text>
        <dbReference type="Rhea" id="RHEA:11756"/>
        <dbReference type="Rhea" id="RHEA-COMP:9752"/>
        <dbReference type="Rhea" id="RHEA-COMP:10505"/>
        <dbReference type="ChEBI" id="CHEBI:15378"/>
        <dbReference type="ChEBI" id="CHEBI:29969"/>
        <dbReference type="ChEBI" id="CHEBI:30616"/>
        <dbReference type="ChEBI" id="CHEBI:33019"/>
        <dbReference type="ChEBI" id="CHEBI:57586"/>
        <dbReference type="ChEBI" id="CHEBI:83144"/>
        <dbReference type="ChEBI" id="CHEBI:456215"/>
        <dbReference type="EC" id="6.3.4.15"/>
    </reaction>
</comment>
<dbReference type="InterPro" id="IPR004408">
    <property type="entry name" value="Biotin_CoA_COase_ligase"/>
</dbReference>
<feature type="binding site" evidence="6">
    <location>
        <position position="114"/>
    </location>
    <ligand>
        <name>biotin</name>
        <dbReference type="ChEBI" id="CHEBI:57586"/>
    </ligand>
</feature>
<feature type="DNA-binding region" description="H-T-H motif" evidence="6">
    <location>
        <begin position="19"/>
        <end position="38"/>
    </location>
</feature>
<dbReference type="SUPFAM" id="SSF46785">
    <property type="entry name" value="Winged helix' DNA-binding domain"/>
    <property type="match status" value="1"/>
</dbReference>
<keyword evidence="6" id="KW-0678">Repressor</keyword>
<evidence type="ECO:0000256" key="6">
    <source>
        <dbReference type="HAMAP-Rule" id="MF_00978"/>
    </source>
</evidence>
<dbReference type="GO" id="GO:0004077">
    <property type="term" value="F:biotin--[biotin carboxyl-carrier protein] ligase activity"/>
    <property type="evidence" value="ECO:0007669"/>
    <property type="project" value="UniProtKB-UniRule"/>
</dbReference>
<evidence type="ECO:0000256" key="1">
    <source>
        <dbReference type="ARBA" id="ARBA00022598"/>
    </source>
</evidence>
<dbReference type="InterPro" id="IPR011991">
    <property type="entry name" value="ArsR-like_HTH"/>
</dbReference>
<dbReference type="GO" id="GO:0016740">
    <property type="term" value="F:transferase activity"/>
    <property type="evidence" value="ECO:0007669"/>
    <property type="project" value="UniProtKB-ARBA"/>
</dbReference>
<dbReference type="InterPro" id="IPR036390">
    <property type="entry name" value="WH_DNA-bd_sf"/>
</dbReference>
<dbReference type="Pfam" id="PF02237">
    <property type="entry name" value="BPL_C"/>
    <property type="match status" value="1"/>
</dbReference>
<keyword evidence="9" id="KW-1185">Reference proteome</keyword>
<gene>
    <name evidence="6" type="primary">birA</name>
    <name evidence="8" type="ORF">EPH95_01330</name>
</gene>
<protein>
    <recommendedName>
        <fullName evidence="6">Bifunctional ligase/repressor BirA</fullName>
    </recommendedName>
    <alternativeName>
        <fullName evidence="6">Biotin--[acetyl-CoA-carboxylase] ligase</fullName>
        <ecNumber evidence="6">6.3.4.15</ecNumber>
    </alternativeName>
    <alternativeName>
        <fullName evidence="6">Biotin--protein ligase</fullName>
    </alternativeName>
    <alternativeName>
        <fullName evidence="6">Biotin-[acetyl-CoA carboxylase] synthetase</fullName>
    </alternativeName>
</protein>
<evidence type="ECO:0000313" key="9">
    <source>
        <dbReference type="Proteomes" id="UP000319756"/>
    </source>
</evidence>
<dbReference type="CDD" id="cd00090">
    <property type="entry name" value="HTH_ARSR"/>
    <property type="match status" value="1"/>
</dbReference>
<evidence type="ECO:0000256" key="2">
    <source>
        <dbReference type="ARBA" id="ARBA00022741"/>
    </source>
</evidence>
<evidence type="ECO:0000259" key="7">
    <source>
        <dbReference type="PROSITE" id="PS51733"/>
    </source>
</evidence>
<dbReference type="GO" id="GO:0003677">
    <property type="term" value="F:DNA binding"/>
    <property type="evidence" value="ECO:0007669"/>
    <property type="project" value="UniProtKB-UniRule"/>
</dbReference>
<evidence type="ECO:0000256" key="4">
    <source>
        <dbReference type="ARBA" id="ARBA00023125"/>
    </source>
</evidence>
<comment type="similarity">
    <text evidence="6">Belongs to the biotin--protein ligase family.</text>
</comment>
<dbReference type="NCBIfam" id="TIGR00121">
    <property type="entry name" value="birA_ligase"/>
    <property type="match status" value="1"/>
</dbReference>
<dbReference type="Gene3D" id="3.30.930.10">
    <property type="entry name" value="Bira Bifunctional Protein, Domain 2"/>
    <property type="match status" value="1"/>
</dbReference>
<dbReference type="AlphaFoldDB" id="A0A514LDP3"/>
<dbReference type="EMBL" id="CP035485">
    <property type="protein sequence ID" value="QDI89978.1"/>
    <property type="molecule type" value="Genomic_DNA"/>
</dbReference>
<dbReference type="RefSeq" id="WP_142086665.1">
    <property type="nucleotide sequence ID" value="NZ_CP035485.1"/>
</dbReference>
<dbReference type="InterPro" id="IPR004143">
    <property type="entry name" value="BPL_LPL_catalytic"/>
</dbReference>
<sequence length="320" mass="35909">MKHNLLQVLTEMKDAYVSGQQLSDRLGVSRTAVWKHMENLREEGYVIEAVPRKGYQLKERPEALSQAEIKAGLPTKSIGQTTLFKPKVTSTQTLAKEAYREGTAHGTAVVASEQTGGKGRMERPWQSPEQTSISVSIVVKPDISLREAPQLTLVTAVAVAETLQQTTQLPVQIKWPNDIYINDRKVSGILTEMQAEADKMQMMIVGIGLNINQKQTHFHEDLQEKATSLYAESGKEWPRAQILQALFISFEKWYDAWIENGFADIREAWESYAALYTQPVKAMQGNQTVVGHMLGINREGVLQLKDQDGKIHLIYSGDLE</sequence>
<dbReference type="SUPFAM" id="SSF50037">
    <property type="entry name" value="C-terminal domain of transcriptional repressors"/>
    <property type="match status" value="1"/>
</dbReference>
<name>A0A514LDP3_9BACI</name>
<feature type="binding site" evidence="6">
    <location>
        <position position="185"/>
    </location>
    <ligand>
        <name>biotin</name>
        <dbReference type="ChEBI" id="CHEBI:57586"/>
    </ligand>
</feature>
<dbReference type="KEGG" id="sale:EPH95_01330"/>
<keyword evidence="1 6" id="KW-0436">Ligase</keyword>
<comment type="function">
    <text evidence="6">Acts both as a biotin--[acetyl-CoA-carboxylase] ligase and a repressor.</text>
</comment>
<dbReference type="InterPro" id="IPR003142">
    <property type="entry name" value="BPL_C"/>
</dbReference>
<dbReference type="GO" id="GO:0006355">
    <property type="term" value="P:regulation of DNA-templated transcription"/>
    <property type="evidence" value="ECO:0007669"/>
    <property type="project" value="UniProtKB-UniRule"/>
</dbReference>
<evidence type="ECO:0000256" key="5">
    <source>
        <dbReference type="ARBA" id="ARBA00023267"/>
    </source>
</evidence>
<dbReference type="GO" id="GO:0005737">
    <property type="term" value="C:cytoplasm"/>
    <property type="evidence" value="ECO:0007669"/>
    <property type="project" value="TreeGrafter"/>
</dbReference>
<dbReference type="GO" id="GO:0005524">
    <property type="term" value="F:ATP binding"/>
    <property type="evidence" value="ECO:0007669"/>
    <property type="project" value="UniProtKB-UniRule"/>
</dbReference>
<dbReference type="PROSITE" id="PS51733">
    <property type="entry name" value="BPL_LPL_CATALYTIC"/>
    <property type="match status" value="1"/>
</dbReference>
<reference evidence="9" key="1">
    <citation type="submission" date="2019-01" db="EMBL/GenBank/DDBJ databases">
        <title>Genomic analysis of Salicibibacter sp. NKC3-5.</title>
        <authorList>
            <person name="Oh Y.J."/>
        </authorList>
    </citation>
    <scope>NUCLEOTIDE SEQUENCE [LARGE SCALE GENOMIC DNA]</scope>
    <source>
        <strain evidence="9">NKC3-5</strain>
    </source>
</reference>
<dbReference type="InterPro" id="IPR030855">
    <property type="entry name" value="Bifunct_BirA"/>
</dbReference>
<accession>A0A514LDP3</accession>
<keyword evidence="6" id="KW-0804">Transcription</keyword>
<keyword evidence="3 6" id="KW-0067">ATP-binding</keyword>
<dbReference type="Pfam" id="PF08279">
    <property type="entry name" value="HTH_11"/>
    <property type="match status" value="1"/>
</dbReference>
<dbReference type="OrthoDB" id="9807064at2"/>
<dbReference type="Gene3D" id="1.10.10.10">
    <property type="entry name" value="Winged helix-like DNA-binding domain superfamily/Winged helix DNA-binding domain"/>
    <property type="match status" value="1"/>
</dbReference>
<dbReference type="InterPro" id="IPR008988">
    <property type="entry name" value="Transcriptional_repressor_C"/>
</dbReference>
<proteinExistence type="inferred from homology"/>
<dbReference type="HAMAP" id="MF_00978">
    <property type="entry name" value="Bifunct_BirA"/>
    <property type="match status" value="1"/>
</dbReference>
<evidence type="ECO:0000256" key="3">
    <source>
        <dbReference type="ARBA" id="ARBA00022840"/>
    </source>
</evidence>
<dbReference type="PANTHER" id="PTHR12835:SF5">
    <property type="entry name" value="BIOTIN--PROTEIN LIGASE"/>
    <property type="match status" value="1"/>
</dbReference>
<keyword evidence="6" id="KW-0805">Transcription regulation</keyword>